<accession>A0A6F9DI79</accession>
<evidence type="ECO:0000256" key="1">
    <source>
        <dbReference type="ARBA" id="ARBA00004323"/>
    </source>
</evidence>
<reference evidence="11" key="1">
    <citation type="submission" date="2020-04" db="EMBL/GenBank/DDBJ databases">
        <authorList>
            <person name="Neveu A P."/>
        </authorList>
    </citation>
    <scope>NUCLEOTIDE SEQUENCE</scope>
    <source>
        <tissue evidence="11">Whole embryo</tissue>
    </source>
</reference>
<dbReference type="EC" id="2.4.1.-" evidence="10"/>
<comment type="similarity">
    <text evidence="2 10">Belongs to the glycosyltransferase 31 family.</text>
</comment>
<evidence type="ECO:0000256" key="3">
    <source>
        <dbReference type="ARBA" id="ARBA00022676"/>
    </source>
</evidence>
<feature type="transmembrane region" description="Helical" evidence="10">
    <location>
        <begin position="73"/>
        <end position="94"/>
    </location>
</feature>
<evidence type="ECO:0000256" key="5">
    <source>
        <dbReference type="ARBA" id="ARBA00022692"/>
    </source>
</evidence>
<keyword evidence="5 10" id="KW-0812">Transmembrane</keyword>
<dbReference type="Pfam" id="PF01762">
    <property type="entry name" value="Galactosyl_T"/>
    <property type="match status" value="1"/>
</dbReference>
<comment type="subcellular location">
    <subcellularLocation>
        <location evidence="1 10">Golgi apparatus membrane</location>
        <topology evidence="1 10">Single-pass type II membrane protein</topology>
    </subcellularLocation>
</comment>
<evidence type="ECO:0000256" key="8">
    <source>
        <dbReference type="ARBA" id="ARBA00023034"/>
    </source>
</evidence>
<keyword evidence="7 10" id="KW-1133">Transmembrane helix</keyword>
<protein>
    <recommendedName>
        <fullName evidence="10">Hexosyltransferase</fullName>
        <ecNumber evidence="10">2.4.1.-</ecNumber>
    </recommendedName>
</protein>
<evidence type="ECO:0000256" key="10">
    <source>
        <dbReference type="RuleBase" id="RU363063"/>
    </source>
</evidence>
<evidence type="ECO:0000256" key="7">
    <source>
        <dbReference type="ARBA" id="ARBA00022989"/>
    </source>
</evidence>
<keyword evidence="3 10" id="KW-0328">Glycosyltransferase</keyword>
<dbReference type="PANTHER" id="PTHR11214">
    <property type="entry name" value="BETA-1,3-N-ACETYLGLUCOSAMINYLTRANSFERASE"/>
    <property type="match status" value="1"/>
</dbReference>
<keyword evidence="9 10" id="KW-0472">Membrane</keyword>
<dbReference type="Gene3D" id="3.90.550.50">
    <property type="match status" value="1"/>
</dbReference>
<dbReference type="GO" id="GO:0000139">
    <property type="term" value="C:Golgi membrane"/>
    <property type="evidence" value="ECO:0007669"/>
    <property type="project" value="UniProtKB-SubCell"/>
</dbReference>
<dbReference type="InterPro" id="IPR002659">
    <property type="entry name" value="Glyco_trans_31"/>
</dbReference>
<evidence type="ECO:0000256" key="6">
    <source>
        <dbReference type="ARBA" id="ARBA00022968"/>
    </source>
</evidence>
<keyword evidence="8 10" id="KW-0333">Golgi apparatus</keyword>
<evidence type="ECO:0000256" key="4">
    <source>
        <dbReference type="ARBA" id="ARBA00022679"/>
    </source>
</evidence>
<dbReference type="AlphaFoldDB" id="A0A6F9DI79"/>
<keyword evidence="4" id="KW-0808">Transferase</keyword>
<organism evidence="11">
    <name type="scientific">Phallusia mammillata</name>
    <dbReference type="NCBI Taxonomy" id="59560"/>
    <lineage>
        <taxon>Eukaryota</taxon>
        <taxon>Metazoa</taxon>
        <taxon>Chordata</taxon>
        <taxon>Tunicata</taxon>
        <taxon>Ascidiacea</taxon>
        <taxon>Phlebobranchia</taxon>
        <taxon>Ascidiidae</taxon>
        <taxon>Phallusia</taxon>
    </lineage>
</organism>
<gene>
    <name evidence="11" type="primary">LOC100181857-002</name>
</gene>
<proteinExistence type="evidence at transcript level"/>
<sequence length="492" mass="57417">MTVCANKRLLPCNNLDVRQNARSIHQQLTSLWVERISKSPVWLRTEPLRKTVLAPCTCFRGHHRVFKLKKRRILALLSFMMLFYVFSINTLFVLTPVIQKVKFEARSFFRIRDFHSNREPAVDISLDYGDEVDARIGESEREAMSGPVTDLPPIYANNLTIPRPPMAFTINPWRVLGDVGKPVNGSNCVHMRNEELYYPKWSLVIVLKSSATNFNRRAAVRETWGKLLYLNQIRIAEVFIIGAVEDPEVQKQLEEENRMYGDILQYDGPDGYRNMPIKVATAMQWASTYLPSDYLYASADDDFVVKFSSVMDFLEYEIKTQMYYELKLSRVPDMTELRRSLPIYCIYYVDKQVEPNRDNTSKWYVSPEEYPVDHYPSYCGGGFYIMPVAMTKGLYDMSRVTKLLPMDDVWVTGILRQKLGRGDKNVVKARWPKNDPQPIWMHLWGDYGRKKKNIAKFLPWVLEKWEWDTGLSERPHCLRSDMPKGKPTVRTI</sequence>
<dbReference type="EMBL" id="LR786826">
    <property type="protein sequence ID" value="CAB3262688.1"/>
    <property type="molecule type" value="mRNA"/>
</dbReference>
<evidence type="ECO:0000313" key="11">
    <source>
        <dbReference type="EMBL" id="CAB3262688.1"/>
    </source>
</evidence>
<dbReference type="PANTHER" id="PTHR11214:SF283">
    <property type="entry name" value="N-ACETYLLACTOSAMINIDE BETA-1,3-N-ACETYLGLUCOSAMINYLTRANSFERASE 4-LIKE"/>
    <property type="match status" value="1"/>
</dbReference>
<name>A0A6F9DI79_9ASCI</name>
<dbReference type="GO" id="GO:0016758">
    <property type="term" value="F:hexosyltransferase activity"/>
    <property type="evidence" value="ECO:0007669"/>
    <property type="project" value="InterPro"/>
</dbReference>
<evidence type="ECO:0000256" key="2">
    <source>
        <dbReference type="ARBA" id="ARBA00008661"/>
    </source>
</evidence>
<keyword evidence="6 10" id="KW-0735">Signal-anchor</keyword>
<dbReference type="GO" id="GO:0006493">
    <property type="term" value="P:protein O-linked glycosylation"/>
    <property type="evidence" value="ECO:0007669"/>
    <property type="project" value="TreeGrafter"/>
</dbReference>
<evidence type="ECO:0000256" key="9">
    <source>
        <dbReference type="ARBA" id="ARBA00023136"/>
    </source>
</evidence>